<dbReference type="Gramene" id="TraesROB_scaffold_054528_01G000200.1">
    <property type="protein sequence ID" value="TraesROB_scaffold_054528_01G000200.1"/>
    <property type="gene ID" value="TraesROB_scaffold_054528_01G000200"/>
</dbReference>
<evidence type="ECO:0000256" key="1">
    <source>
        <dbReference type="SAM" id="Phobius"/>
    </source>
</evidence>
<dbReference type="Proteomes" id="UP000019116">
    <property type="component" value="Chromosome 6A"/>
</dbReference>
<dbReference type="Pfam" id="PF12442">
    <property type="entry name" value="DUF3681"/>
    <property type="match status" value="1"/>
</dbReference>
<sequence length="119" mass="12564">MDIIFTILASISAACSDRKNLPKALISGGIFKAAAALCLVFFQGPGGVFLHHGKAPYYLYYGILVTIAIFGLVEASVGCWVSGRLDDRHAAGKAVLCVSFLPLICVAAFGGFVVLRKVN</sequence>
<proteinExistence type="predicted"/>
<keyword evidence="3" id="KW-1185">Reference proteome</keyword>
<accession>A0A3B6NXA1</accession>
<dbReference type="PANTHER" id="PTHR33530:SF23">
    <property type="entry name" value="PROTEIN DETOXIFICATION"/>
    <property type="match status" value="1"/>
</dbReference>
<dbReference type="Gramene" id="TraesCS6A03G1027700.1">
    <property type="protein sequence ID" value="TraesCS6A03G1027700.1.CDS1"/>
    <property type="gene ID" value="TraesCS6A03G1027700"/>
</dbReference>
<dbReference type="Gramene" id="TraesPARA_EIv1.0_1987960.1">
    <property type="protein sequence ID" value="TraesPARA_EIv1.0_1987960.1.CDS1"/>
    <property type="gene ID" value="TraesPARA_EIv1.0_1987960"/>
</dbReference>
<dbReference type="Gramene" id="TraesWEE_scaffold_004665_01G000800.1">
    <property type="protein sequence ID" value="TraesWEE_scaffold_004665_01G000800.1"/>
    <property type="gene ID" value="TraesWEE_scaffold_004665_01G000800"/>
</dbReference>
<evidence type="ECO:0000313" key="2">
    <source>
        <dbReference type="EnsemblPlants" id="TraesCS6A02G411400.1.cds1"/>
    </source>
</evidence>
<reference evidence="2" key="2">
    <citation type="submission" date="2018-10" db="UniProtKB">
        <authorList>
            <consortium name="EnsemblPlants"/>
        </authorList>
    </citation>
    <scope>IDENTIFICATION</scope>
</reference>
<dbReference type="Gramene" id="TraesSYM6A03G03356180.1">
    <property type="protein sequence ID" value="TraesSYM6A03G03356180.1.CDS1"/>
    <property type="gene ID" value="TraesSYM6A03G03356180"/>
</dbReference>
<dbReference type="Gramene" id="TraesJAG6A03G03405610.1">
    <property type="protein sequence ID" value="TraesJAG6A03G03405610.1.CDS1"/>
    <property type="gene ID" value="TraesJAG6A03G03405610"/>
</dbReference>
<dbReference type="Gramene" id="TraesLAC6A03G03372950.1">
    <property type="protein sequence ID" value="TraesLAC6A03G03372950.1.CDS1"/>
    <property type="gene ID" value="TraesLAC6A03G03372950"/>
</dbReference>
<keyword evidence="1" id="KW-0812">Transmembrane</keyword>
<dbReference type="Gramene" id="TraesMAC6A03G03414730.1">
    <property type="protein sequence ID" value="TraesMAC6A03G03414730.1.CDS1"/>
    <property type="gene ID" value="TraesMAC6A03G03414730"/>
</dbReference>
<dbReference type="Gramene" id="TraesCS6A02G411400.1">
    <property type="protein sequence ID" value="TraesCS6A02G411400.1.cds1"/>
    <property type="gene ID" value="TraesCS6A02G411400"/>
</dbReference>
<feature type="transmembrane region" description="Helical" evidence="1">
    <location>
        <begin position="25"/>
        <end position="50"/>
    </location>
</feature>
<dbReference type="PANTHER" id="PTHR33530">
    <property type="entry name" value="OS01G0147100 PROTEIN"/>
    <property type="match status" value="1"/>
</dbReference>
<feature type="transmembrane region" description="Helical" evidence="1">
    <location>
        <begin position="57"/>
        <end position="78"/>
    </location>
</feature>
<feature type="transmembrane region" description="Helical" evidence="1">
    <location>
        <begin position="90"/>
        <end position="115"/>
    </location>
</feature>
<name>A0A3B6NXA1_WHEAT</name>
<dbReference type="Gramene" id="TraesJUL6A03G03439560.1">
    <property type="protein sequence ID" value="TraesJUL6A03G03439560.1.CDS1"/>
    <property type="gene ID" value="TraesJUL6A03G03439560"/>
</dbReference>
<protein>
    <submittedName>
        <fullName evidence="2">Uncharacterized protein</fullName>
    </submittedName>
</protein>
<keyword evidence="1" id="KW-1133">Transmembrane helix</keyword>
<organism evidence="2">
    <name type="scientific">Triticum aestivum</name>
    <name type="common">Wheat</name>
    <dbReference type="NCBI Taxonomy" id="4565"/>
    <lineage>
        <taxon>Eukaryota</taxon>
        <taxon>Viridiplantae</taxon>
        <taxon>Streptophyta</taxon>
        <taxon>Embryophyta</taxon>
        <taxon>Tracheophyta</taxon>
        <taxon>Spermatophyta</taxon>
        <taxon>Magnoliopsida</taxon>
        <taxon>Liliopsida</taxon>
        <taxon>Poales</taxon>
        <taxon>Poaceae</taxon>
        <taxon>BOP clade</taxon>
        <taxon>Pooideae</taxon>
        <taxon>Triticodae</taxon>
        <taxon>Triticeae</taxon>
        <taxon>Triticinae</taxon>
        <taxon>Triticum</taxon>
    </lineage>
</organism>
<dbReference type="OrthoDB" id="691733at2759"/>
<dbReference type="Gramene" id="TraesSTA6A03G03406680.1">
    <property type="protein sequence ID" value="TraesSTA6A03G03406680.1.CDS1"/>
    <property type="gene ID" value="TraesSTA6A03G03406680"/>
</dbReference>
<dbReference type="Gramene" id="TraesCLE_scaffold_012562_01G000900.1">
    <property type="protein sequence ID" value="TraesCLE_scaffold_012562_01G000900.1"/>
    <property type="gene ID" value="TraesCLE_scaffold_012562_01G000900"/>
</dbReference>
<reference evidence="2" key="1">
    <citation type="submission" date="2018-08" db="EMBL/GenBank/DDBJ databases">
        <authorList>
            <person name="Rossello M."/>
        </authorList>
    </citation>
    <scope>NUCLEOTIDE SEQUENCE [LARGE SCALE GENOMIC DNA]</scope>
    <source>
        <strain evidence="2">cv. Chinese Spring</strain>
    </source>
</reference>
<dbReference type="EnsemblPlants" id="TraesCS6A02G411400.1">
    <property type="protein sequence ID" value="TraesCS6A02G411400.1.cds1"/>
    <property type="gene ID" value="TraesCS6A02G411400"/>
</dbReference>
<dbReference type="Gramene" id="TraesARI6A03G03370820.1">
    <property type="protein sequence ID" value="TraesARI6A03G03370820.1.CDS1"/>
    <property type="gene ID" value="TraesARI6A03G03370820"/>
</dbReference>
<evidence type="ECO:0000313" key="3">
    <source>
        <dbReference type="Proteomes" id="UP000019116"/>
    </source>
</evidence>
<dbReference type="InterPro" id="IPR022149">
    <property type="entry name" value="DUF3681"/>
</dbReference>
<dbReference type="AlphaFoldDB" id="A0A3B6NXA1"/>
<dbReference type="Gramene" id="TraesCAD_scaffold_053215_01G000200.1">
    <property type="protein sequence ID" value="TraesCAD_scaffold_053215_01G000200.1"/>
    <property type="gene ID" value="TraesCAD_scaffold_053215_01G000200"/>
</dbReference>
<keyword evidence="1" id="KW-0472">Membrane</keyword>
<dbReference type="Gramene" id="TraesNOR6A03G03446760.1">
    <property type="protein sequence ID" value="TraesNOR6A03G03446760.1.CDS1"/>
    <property type="gene ID" value="TraesNOR6A03G03446760"/>
</dbReference>
<dbReference type="Gramene" id="TraesLDM6A03G03416560.1">
    <property type="protein sequence ID" value="TraesLDM6A03G03416560.1.CDS1"/>
    <property type="gene ID" value="TraesLDM6A03G03416560"/>
</dbReference>